<feature type="region of interest" description="Disordered" evidence="1">
    <location>
        <begin position="328"/>
        <end position="373"/>
    </location>
</feature>
<accession>A0A7S1WZJ0</accession>
<feature type="region of interest" description="Disordered" evidence="1">
    <location>
        <begin position="198"/>
        <end position="230"/>
    </location>
</feature>
<dbReference type="AlphaFoldDB" id="A0A7S1WZJ0"/>
<sequence length="403" mass="43046">MSSGDGATTVVSEGGEHSVAVAAGVGLAVVAAVLMAIGWGYLLWRKRRAGNRWSASNRFYDPDIPLVTNPTALPSYAARRKSRSGLIGSADEVVTSHIKPLRMPPVFPEWSPDCTRGSEDFNELLHGKNEQTPVITALRHQFSPAKVKKVDKDGGTTATDAEVHVTVSTRGAGLMSMANIGSAQQDSEHWVSSSHDVSHGHVRDESREGFTNSAEAKPTTQLHPDGLPSPSPLLPPCAISLQDIRFSKPNVTEKIHSSGSMGDACYAVRIDHNSTEGKQVNELSSSIQPAGLERAASAEVERCVSKDDEIDDPAEECRSYTTDITDERVCSPGHASSPGKEHLLPGTQETVAAQQEDDESSSSAQQADDGEVVRISRDAVVVRPKVSVRSLAAAFEAHVAGQW</sequence>
<feature type="compositionally biased region" description="Basic and acidic residues" evidence="1">
    <location>
        <begin position="198"/>
        <end position="208"/>
    </location>
</feature>
<name>A0A7S1WZJ0_9CHLO</name>
<dbReference type="EMBL" id="HBGG01003509">
    <property type="protein sequence ID" value="CAD9199461.1"/>
    <property type="molecule type" value="Transcribed_RNA"/>
</dbReference>
<keyword evidence="2" id="KW-0472">Membrane</keyword>
<keyword evidence="2" id="KW-1133">Transmembrane helix</keyword>
<feature type="transmembrane region" description="Helical" evidence="2">
    <location>
        <begin position="20"/>
        <end position="44"/>
    </location>
</feature>
<protein>
    <submittedName>
        <fullName evidence="3">Uncharacterized protein</fullName>
    </submittedName>
</protein>
<evidence type="ECO:0000256" key="2">
    <source>
        <dbReference type="SAM" id="Phobius"/>
    </source>
</evidence>
<reference evidence="3" key="1">
    <citation type="submission" date="2021-01" db="EMBL/GenBank/DDBJ databases">
        <authorList>
            <person name="Corre E."/>
            <person name="Pelletier E."/>
            <person name="Niang G."/>
            <person name="Scheremetjew M."/>
            <person name="Finn R."/>
            <person name="Kale V."/>
            <person name="Holt S."/>
            <person name="Cochrane G."/>
            <person name="Meng A."/>
            <person name="Brown T."/>
            <person name="Cohen L."/>
        </authorList>
    </citation>
    <scope>NUCLEOTIDE SEQUENCE</scope>
    <source>
        <strain evidence="3">PLY429</strain>
    </source>
</reference>
<gene>
    <name evidence="3" type="ORF">TCHU04912_LOCUS1694</name>
</gene>
<evidence type="ECO:0000256" key="1">
    <source>
        <dbReference type="SAM" id="MobiDB-lite"/>
    </source>
</evidence>
<feature type="compositionally biased region" description="Polar residues" evidence="1">
    <location>
        <begin position="209"/>
        <end position="222"/>
    </location>
</feature>
<proteinExistence type="predicted"/>
<keyword evidence="2" id="KW-0812">Transmembrane</keyword>
<evidence type="ECO:0000313" key="3">
    <source>
        <dbReference type="EMBL" id="CAD9199461.1"/>
    </source>
</evidence>
<organism evidence="3">
    <name type="scientific">Tetraselmis chuii</name>
    <dbReference type="NCBI Taxonomy" id="63592"/>
    <lineage>
        <taxon>Eukaryota</taxon>
        <taxon>Viridiplantae</taxon>
        <taxon>Chlorophyta</taxon>
        <taxon>core chlorophytes</taxon>
        <taxon>Chlorodendrophyceae</taxon>
        <taxon>Chlorodendrales</taxon>
        <taxon>Chlorodendraceae</taxon>
        <taxon>Tetraselmis</taxon>
    </lineage>
</organism>